<dbReference type="Gene3D" id="3.90.1150.10">
    <property type="entry name" value="Aspartate Aminotransferase, domain 1"/>
    <property type="match status" value="1"/>
</dbReference>
<dbReference type="PANTHER" id="PTHR43713:SF3">
    <property type="entry name" value="GLUTAMATE-1-SEMIALDEHYDE 2,1-AMINOMUTASE 1, CHLOROPLASTIC-RELATED"/>
    <property type="match status" value="1"/>
</dbReference>
<dbReference type="InterPro" id="IPR015422">
    <property type="entry name" value="PyrdxlP-dep_Trfase_small"/>
</dbReference>
<evidence type="ECO:0008006" key="6">
    <source>
        <dbReference type="Google" id="ProtNLM"/>
    </source>
</evidence>
<dbReference type="Gene3D" id="3.40.640.10">
    <property type="entry name" value="Type I PLP-dependent aspartate aminotransferase-like (Major domain)"/>
    <property type="match status" value="1"/>
</dbReference>
<dbReference type="EMBL" id="JAQQWI010000007">
    <property type="protein sequence ID" value="KAK8027703.1"/>
    <property type="molecule type" value="Genomic_DNA"/>
</dbReference>
<protein>
    <recommendedName>
        <fullName evidence="6">Glutamate-1-semialdehyde 2,1-aminomutase</fullName>
    </recommendedName>
</protein>
<dbReference type="Proteomes" id="UP001396898">
    <property type="component" value="Unassembled WGS sequence"/>
</dbReference>
<proteinExistence type="inferred from homology"/>
<name>A0ABR1S8N2_9PEZI</name>
<evidence type="ECO:0000256" key="3">
    <source>
        <dbReference type="RuleBase" id="RU003560"/>
    </source>
</evidence>
<evidence type="ECO:0000313" key="5">
    <source>
        <dbReference type="Proteomes" id="UP001396898"/>
    </source>
</evidence>
<comment type="caution">
    <text evidence="4">The sequence shown here is derived from an EMBL/GenBank/DDBJ whole genome shotgun (WGS) entry which is preliminary data.</text>
</comment>
<reference evidence="4 5" key="1">
    <citation type="submission" date="2023-01" db="EMBL/GenBank/DDBJ databases">
        <title>Analysis of 21 Apiospora genomes using comparative genomics revels a genus with tremendous synthesis potential of carbohydrate active enzymes and secondary metabolites.</title>
        <authorList>
            <person name="Sorensen T."/>
        </authorList>
    </citation>
    <scope>NUCLEOTIDE SEQUENCE [LARGE SCALE GENOMIC DNA]</scope>
    <source>
        <strain evidence="4 5">CBS 20057</strain>
    </source>
</reference>
<accession>A0ABR1S8N2</accession>
<sequence>MATHKMQLAQEAYDTLACEHTTNNPKSKASYETATKSLPGGNTRTVLFYEPFPLYTERAEGCHLWDVDGHKYVDLLGEYTAGLYGHSHPVILEAIQAALKRGLSFGSHHADEARLAQFIRDRFSSIELVRFTNSGTEATLMALAAAKIYTSRSKIMVFEGGYHGGGFLFKSGPHPVNVPHDYLMAQYNDKDSVDGLIAANENDIAAIIVEPMIGSGGCIPGAPDFLAHLRKKATEIGAVLVFDEVMTSRLYSGGGIQSELGIAPDLTTLGKYIGGGMSFGAFGGKADIMSIYDPRTTGTERKKTSVPHAGTFNNNVLTMAAGSAGLEKVFSHDVARALHVRGEELRSRLNTISQGTTLRVTGCGSIMTIHFIAKPVDQINNVRDLEDRNTLLLDVFHLYMLSQGFYIARRGFIALSLELSTTELNGFVEALQMFLRKYSSLVSE</sequence>
<dbReference type="InterPro" id="IPR015421">
    <property type="entry name" value="PyrdxlP-dep_Trfase_major"/>
</dbReference>
<comment type="similarity">
    <text evidence="3">Belongs to the class-III pyridoxal-phosphate-dependent aminotransferase family.</text>
</comment>
<gene>
    <name evidence="4" type="ORF">PG991_004759</name>
</gene>
<evidence type="ECO:0000256" key="1">
    <source>
        <dbReference type="ARBA" id="ARBA00001933"/>
    </source>
</evidence>
<dbReference type="InterPro" id="IPR005814">
    <property type="entry name" value="Aminotrans_3"/>
</dbReference>
<comment type="cofactor">
    <cofactor evidence="1">
        <name>pyridoxal 5'-phosphate</name>
        <dbReference type="ChEBI" id="CHEBI:597326"/>
    </cofactor>
</comment>
<keyword evidence="2 3" id="KW-0663">Pyridoxal phosphate</keyword>
<dbReference type="InterPro" id="IPR015424">
    <property type="entry name" value="PyrdxlP-dep_Trfase"/>
</dbReference>
<evidence type="ECO:0000313" key="4">
    <source>
        <dbReference type="EMBL" id="KAK8027703.1"/>
    </source>
</evidence>
<dbReference type="SUPFAM" id="SSF53383">
    <property type="entry name" value="PLP-dependent transferases"/>
    <property type="match status" value="1"/>
</dbReference>
<evidence type="ECO:0000256" key="2">
    <source>
        <dbReference type="ARBA" id="ARBA00022898"/>
    </source>
</evidence>
<dbReference type="Pfam" id="PF00202">
    <property type="entry name" value="Aminotran_3"/>
    <property type="match status" value="1"/>
</dbReference>
<organism evidence="4 5">
    <name type="scientific">Apiospora marii</name>
    <dbReference type="NCBI Taxonomy" id="335849"/>
    <lineage>
        <taxon>Eukaryota</taxon>
        <taxon>Fungi</taxon>
        <taxon>Dikarya</taxon>
        <taxon>Ascomycota</taxon>
        <taxon>Pezizomycotina</taxon>
        <taxon>Sordariomycetes</taxon>
        <taxon>Xylariomycetidae</taxon>
        <taxon>Amphisphaeriales</taxon>
        <taxon>Apiosporaceae</taxon>
        <taxon>Apiospora</taxon>
    </lineage>
</organism>
<dbReference type="PANTHER" id="PTHR43713">
    <property type="entry name" value="GLUTAMATE-1-SEMIALDEHYDE 2,1-AMINOMUTASE"/>
    <property type="match status" value="1"/>
</dbReference>
<keyword evidence="5" id="KW-1185">Reference proteome</keyword>